<dbReference type="PANTHER" id="PTHR40621">
    <property type="entry name" value="TRANSCRIPTION FACTOR KAPC-RELATED"/>
    <property type="match status" value="1"/>
</dbReference>
<evidence type="ECO:0000256" key="1">
    <source>
        <dbReference type="ARBA" id="ARBA00004123"/>
    </source>
</evidence>
<dbReference type="Proteomes" id="UP001628179">
    <property type="component" value="Unassembled WGS sequence"/>
</dbReference>
<sequence>MDVFRLFRPSGERREGRPEKRRAQVRRAQQTYRLRKEQYTKSLENEVGRLRAIETDLVHETKHLRSTIQMLGNLLAESGLYVNLSPILAREGTEREPNAGPPCHRSPSEGHHVEERAHPDLSRARHTGAGAAAVPSEPWSTLCSKGPSLRDGPSTRPESPQDTWLTGLRNNHLVFLDPNVPVSTDHYVPAATSRHRGVRLGDLDPTTVGMEFVLALEEPCLGHIHGDPDNPEQPNGHALTVSSQLLFLPSPSPPDAKDLRDARAKAPAPILDRLLALSSSLTLEDEVTPVQAWNRIRSQPQFDQLRIDRLQSLTKELGEVVKCHGFGAVFKVDVLEKLVREELTERPAFLS</sequence>
<evidence type="ECO:0000313" key="5">
    <source>
        <dbReference type="EMBL" id="GAB1313388.1"/>
    </source>
</evidence>
<dbReference type="Pfam" id="PF00170">
    <property type="entry name" value="bZIP_1"/>
    <property type="match status" value="1"/>
</dbReference>
<name>A0ABQ0G6J8_9PEZI</name>
<dbReference type="InterPro" id="IPR046347">
    <property type="entry name" value="bZIP_sf"/>
</dbReference>
<dbReference type="InterPro" id="IPR050936">
    <property type="entry name" value="AP-1-like"/>
</dbReference>
<evidence type="ECO:0000259" key="4">
    <source>
        <dbReference type="SMART" id="SM00338"/>
    </source>
</evidence>
<comment type="subcellular location">
    <subcellularLocation>
        <location evidence="1">Nucleus</location>
    </subcellularLocation>
</comment>
<gene>
    <name evidence="5" type="ORF">MFIFM68171_03598</name>
</gene>
<dbReference type="Gene3D" id="1.10.238.100">
    <property type="entry name" value="YAP1 redox domain. Chain B"/>
    <property type="match status" value="1"/>
</dbReference>
<keyword evidence="6" id="KW-1185">Reference proteome</keyword>
<dbReference type="GeneID" id="98174342"/>
<dbReference type="SUPFAM" id="SSF57959">
    <property type="entry name" value="Leucine zipper domain"/>
    <property type="match status" value="1"/>
</dbReference>
<keyword evidence="2" id="KW-0539">Nucleus</keyword>
<reference evidence="5 6" key="1">
    <citation type="submission" date="2024-09" db="EMBL/GenBank/DDBJ databases">
        <title>Itraconazole resistance in Madurella fahalii resulting from another homologue of gene encoding cytochrome P450 14-alpha sterol demethylase (CYP51).</title>
        <authorList>
            <person name="Yoshioka I."/>
            <person name="Fahal A.H."/>
            <person name="Kaneko S."/>
            <person name="Yaguchi T."/>
        </authorList>
    </citation>
    <scope>NUCLEOTIDE SEQUENCE [LARGE SCALE GENOMIC DNA]</scope>
    <source>
        <strain evidence="5 6">IFM 68171</strain>
    </source>
</reference>
<dbReference type="PANTHER" id="PTHR40621:SF6">
    <property type="entry name" value="AP-1-LIKE TRANSCRIPTION FACTOR YAP1-RELATED"/>
    <property type="match status" value="1"/>
</dbReference>
<evidence type="ECO:0000313" key="6">
    <source>
        <dbReference type="Proteomes" id="UP001628179"/>
    </source>
</evidence>
<organism evidence="5 6">
    <name type="scientific">Madurella fahalii</name>
    <dbReference type="NCBI Taxonomy" id="1157608"/>
    <lineage>
        <taxon>Eukaryota</taxon>
        <taxon>Fungi</taxon>
        <taxon>Dikarya</taxon>
        <taxon>Ascomycota</taxon>
        <taxon>Pezizomycotina</taxon>
        <taxon>Sordariomycetes</taxon>
        <taxon>Sordariomycetidae</taxon>
        <taxon>Sordariales</taxon>
        <taxon>Sordariales incertae sedis</taxon>
        <taxon>Madurella</taxon>
    </lineage>
</organism>
<evidence type="ECO:0000256" key="3">
    <source>
        <dbReference type="SAM" id="MobiDB-lite"/>
    </source>
</evidence>
<dbReference type="EMBL" id="BAAFSV010000002">
    <property type="protein sequence ID" value="GAB1313388.1"/>
    <property type="molecule type" value="Genomic_DNA"/>
</dbReference>
<dbReference type="Gene3D" id="1.20.5.170">
    <property type="match status" value="1"/>
</dbReference>
<dbReference type="CDD" id="cd14688">
    <property type="entry name" value="bZIP_YAP"/>
    <property type="match status" value="1"/>
</dbReference>
<dbReference type="InterPro" id="IPR004827">
    <property type="entry name" value="bZIP"/>
</dbReference>
<comment type="caution">
    <text evidence="5">The sequence shown here is derived from an EMBL/GenBank/DDBJ whole genome shotgun (WGS) entry which is preliminary data.</text>
</comment>
<feature type="compositionally biased region" description="Basic and acidic residues" evidence="3">
    <location>
        <begin position="106"/>
        <end position="123"/>
    </location>
</feature>
<evidence type="ECO:0000256" key="2">
    <source>
        <dbReference type="ARBA" id="ARBA00023242"/>
    </source>
</evidence>
<dbReference type="RefSeq" id="XP_070915120.1">
    <property type="nucleotide sequence ID" value="XM_071059019.1"/>
</dbReference>
<protein>
    <recommendedName>
        <fullName evidence="4">BZIP domain-containing protein</fullName>
    </recommendedName>
</protein>
<feature type="domain" description="BZIP" evidence="4">
    <location>
        <begin position="12"/>
        <end position="77"/>
    </location>
</feature>
<accession>A0ABQ0G6J8</accession>
<dbReference type="SMART" id="SM00338">
    <property type="entry name" value="BRLZ"/>
    <property type="match status" value="1"/>
</dbReference>
<proteinExistence type="predicted"/>
<feature type="region of interest" description="Disordered" evidence="3">
    <location>
        <begin position="92"/>
        <end position="164"/>
    </location>
</feature>